<evidence type="ECO:0000313" key="2">
    <source>
        <dbReference type="EMBL" id="QPC45556.1"/>
    </source>
</evidence>
<dbReference type="Pfam" id="PF26353">
    <property type="entry name" value="YhfM"/>
    <property type="match status" value="1"/>
</dbReference>
<sequence length="138" mass="15797">MRKRGLIFFTVLLIVLSVGGCTSEEAVKQSVARKVSVSESREFDRIDTNFFFETEDPREVNTIRGIISSAVKKRGIVDMADPEYDMEVIFSNGDVWRYHLWIGNEGETSTLMNVEDTHTIYTVKAEDTNRLLEILEVE</sequence>
<accession>A0A7S8C8X0</accession>
<protein>
    <recommendedName>
        <fullName evidence="1">YhfM-like domain-containing protein</fullName>
    </recommendedName>
</protein>
<dbReference type="PROSITE" id="PS51257">
    <property type="entry name" value="PROKAR_LIPOPROTEIN"/>
    <property type="match status" value="1"/>
</dbReference>
<feature type="domain" description="YhfM-like" evidence="1">
    <location>
        <begin position="49"/>
        <end position="136"/>
    </location>
</feature>
<dbReference type="EMBL" id="CP049742">
    <property type="protein sequence ID" value="QPC45556.1"/>
    <property type="molecule type" value="Genomic_DNA"/>
</dbReference>
<gene>
    <name evidence="2" type="ORF">G8O30_00470</name>
</gene>
<dbReference type="InterPro" id="IPR058780">
    <property type="entry name" value="YhfM-like_dom"/>
</dbReference>
<keyword evidence="3" id="KW-1185">Reference proteome</keyword>
<dbReference type="RefSeq" id="WP_239673060.1">
    <property type="nucleotide sequence ID" value="NZ_CP049742.1"/>
</dbReference>
<dbReference type="AlphaFoldDB" id="A0A7S8C8X0"/>
<evidence type="ECO:0000259" key="1">
    <source>
        <dbReference type="Pfam" id="PF26353"/>
    </source>
</evidence>
<proteinExistence type="predicted"/>
<dbReference type="Proteomes" id="UP000593626">
    <property type="component" value="Chromosome"/>
</dbReference>
<reference evidence="2 3" key="1">
    <citation type="submission" date="2019-07" db="EMBL/GenBank/DDBJ databases">
        <title>Genome sequence of 2 isolates from Red Sea Mangroves.</title>
        <authorList>
            <person name="Sefrji F."/>
            <person name="Michoud G."/>
            <person name="Merlino G."/>
            <person name="Daffonchio D."/>
        </authorList>
    </citation>
    <scope>NUCLEOTIDE SEQUENCE [LARGE SCALE GENOMIC DNA]</scope>
    <source>
        <strain evidence="2 3">R1DC41</strain>
    </source>
</reference>
<evidence type="ECO:0000313" key="3">
    <source>
        <dbReference type="Proteomes" id="UP000593626"/>
    </source>
</evidence>
<dbReference type="KEGG" id="mcui:G8O30_00470"/>
<name>A0A7S8C8X0_9BACI</name>
<organism evidence="2 3">
    <name type="scientific">Mangrovibacillus cuniculi</name>
    <dbReference type="NCBI Taxonomy" id="2593652"/>
    <lineage>
        <taxon>Bacteria</taxon>
        <taxon>Bacillati</taxon>
        <taxon>Bacillota</taxon>
        <taxon>Bacilli</taxon>
        <taxon>Bacillales</taxon>
        <taxon>Bacillaceae</taxon>
        <taxon>Mangrovibacillus</taxon>
    </lineage>
</organism>